<reference evidence="1 4" key="3">
    <citation type="submission" date="2018-10" db="EMBL/GenBank/DDBJ databases">
        <title>Cultivation of a novel Methanohalophilus strain from Kebrit Deep of the Red Sea and a genomic comparison of members of the genus Methanohalophilus.</title>
        <authorList>
            <person name="Guan Y."/>
            <person name="Ngugi D.K."/>
            <person name="Stingl U."/>
        </authorList>
    </citation>
    <scope>NUCLEOTIDE SEQUENCE [LARGE SCALE GENOMIC DNA]</scope>
    <source>
        <strain evidence="1 4">DSM 7471</strain>
    </source>
</reference>
<dbReference type="AlphaFoldDB" id="A0A1X7N0N3"/>
<dbReference type="Proteomes" id="UP000278252">
    <property type="component" value="Unassembled WGS sequence"/>
</dbReference>
<dbReference type="EMBL" id="RJJH01000001">
    <property type="protein sequence ID" value="RNI13044.1"/>
    <property type="molecule type" value="Genomic_DNA"/>
</dbReference>
<name>A0A1X7N0N3_9EURY</name>
<sequence length="96" mass="11342">MKELNEKSLDELLIWAISVDRRQVLMEAMKDHTIIKASDIAHETKRSTQNISRALREFEEKNLIKCLTPDKATWKKYILTSTGKEILKKIEDEYYD</sequence>
<proteinExistence type="predicted"/>
<dbReference type="EMBL" id="FXBN01000001">
    <property type="protein sequence ID" value="SMH30832.1"/>
    <property type="molecule type" value="Genomic_DNA"/>
</dbReference>
<reference evidence="2" key="1">
    <citation type="submission" date="2017-04" db="EMBL/GenBank/DDBJ databases">
        <authorList>
            <person name="Afonso C.L."/>
            <person name="Miller P.J."/>
            <person name="Scott M.A."/>
            <person name="Spackman E."/>
            <person name="Goraichik I."/>
            <person name="Dimitrov K.M."/>
            <person name="Suarez D.L."/>
            <person name="Swayne D.E."/>
        </authorList>
    </citation>
    <scope>NUCLEOTIDE SEQUENCE [LARGE SCALE GENOMIC DNA]</scope>
    <source>
        <strain evidence="2">FDF-1</strain>
    </source>
</reference>
<dbReference type="SUPFAM" id="SSF46785">
    <property type="entry name" value="Winged helix' DNA-binding domain"/>
    <property type="match status" value="1"/>
</dbReference>
<dbReference type="Proteomes" id="UP000193969">
    <property type="component" value="Unassembled WGS sequence"/>
</dbReference>
<dbReference type="InterPro" id="IPR036388">
    <property type="entry name" value="WH-like_DNA-bd_sf"/>
</dbReference>
<accession>A0A1X7N0N3</accession>
<evidence type="ECO:0000313" key="3">
    <source>
        <dbReference type="Proteomes" id="UP000193969"/>
    </source>
</evidence>
<protein>
    <submittedName>
        <fullName evidence="1">MarR family transcriptional regulator</fullName>
    </submittedName>
</protein>
<evidence type="ECO:0000313" key="2">
    <source>
        <dbReference type="EMBL" id="SMH30832.1"/>
    </source>
</evidence>
<dbReference type="InterPro" id="IPR036390">
    <property type="entry name" value="WH_DNA-bd_sf"/>
</dbReference>
<reference evidence="3" key="2">
    <citation type="submission" date="2017-04" db="EMBL/GenBank/DDBJ databases">
        <authorList>
            <person name="Varghese N."/>
            <person name="Submissions S."/>
        </authorList>
    </citation>
    <scope>NUCLEOTIDE SEQUENCE [LARGE SCALE GENOMIC DNA]</scope>
    <source>
        <strain evidence="3">FDF-1</strain>
    </source>
</reference>
<keyword evidence="3" id="KW-1185">Reference proteome</keyword>
<gene>
    <name evidence="1" type="ORF">EFE41_00155</name>
    <name evidence="2" type="ORF">SAMN06264941_0376</name>
</gene>
<dbReference type="RefSeq" id="WP_072359514.1">
    <property type="nucleotide sequence ID" value="NZ_FXBN01000001.1"/>
</dbReference>
<evidence type="ECO:0000313" key="1">
    <source>
        <dbReference type="EMBL" id="RNI13044.1"/>
    </source>
</evidence>
<dbReference type="OrthoDB" id="146808at2157"/>
<evidence type="ECO:0000313" key="4">
    <source>
        <dbReference type="Proteomes" id="UP000278252"/>
    </source>
</evidence>
<dbReference type="Gene3D" id="1.10.10.10">
    <property type="entry name" value="Winged helix-like DNA-binding domain superfamily/Winged helix DNA-binding domain"/>
    <property type="match status" value="1"/>
</dbReference>
<organism evidence="2 3">
    <name type="scientific">Methanohalophilus portucalensis FDF-1</name>
    <dbReference type="NCBI Taxonomy" id="523843"/>
    <lineage>
        <taxon>Archaea</taxon>
        <taxon>Methanobacteriati</taxon>
        <taxon>Methanobacteriota</taxon>
        <taxon>Stenosarchaea group</taxon>
        <taxon>Methanomicrobia</taxon>
        <taxon>Methanosarcinales</taxon>
        <taxon>Methanosarcinaceae</taxon>
        <taxon>Methanohalophilus</taxon>
    </lineage>
</organism>